<dbReference type="Proteomes" id="UP000823597">
    <property type="component" value="Unassembled WGS sequence"/>
</dbReference>
<comment type="caution">
    <text evidence="8">The sequence shown here is derived from an EMBL/GenBank/DDBJ whole genome shotgun (WGS) entry which is preliminary data.</text>
</comment>
<dbReference type="PANTHER" id="PTHR46630:SF1">
    <property type="entry name" value="TETRATRICOPEPTIDE REPEAT PROTEIN 29"/>
    <property type="match status" value="1"/>
</dbReference>
<keyword evidence="2" id="KW-0963">Cytoplasm</keyword>
<evidence type="ECO:0000256" key="2">
    <source>
        <dbReference type="ARBA" id="ARBA00022490"/>
    </source>
</evidence>
<protein>
    <recommendedName>
        <fullName evidence="10">HTH luxR-type domain-containing protein</fullName>
    </recommendedName>
</protein>
<dbReference type="GO" id="GO:0003677">
    <property type="term" value="F:DNA binding"/>
    <property type="evidence" value="ECO:0007669"/>
    <property type="project" value="InterPro"/>
</dbReference>
<proteinExistence type="inferred from homology"/>
<evidence type="ECO:0000256" key="3">
    <source>
        <dbReference type="ARBA" id="ARBA00022737"/>
    </source>
</evidence>
<dbReference type="EMBL" id="JADIME010000093">
    <property type="protein sequence ID" value="MBO8466076.1"/>
    <property type="molecule type" value="Genomic_DNA"/>
</dbReference>
<dbReference type="AlphaFoldDB" id="A0A9D9I6S2"/>
<dbReference type="InterPro" id="IPR019734">
    <property type="entry name" value="TPR_rpt"/>
</dbReference>
<evidence type="ECO:0000256" key="4">
    <source>
        <dbReference type="ARBA" id="ARBA00022803"/>
    </source>
</evidence>
<comment type="subcellular location">
    <subcellularLocation>
        <location evidence="1">Cytoplasm</location>
    </subcellularLocation>
</comment>
<dbReference type="InterPro" id="IPR011990">
    <property type="entry name" value="TPR-like_helical_dom_sf"/>
</dbReference>
<dbReference type="InterPro" id="IPR016032">
    <property type="entry name" value="Sig_transdc_resp-reg_C-effctor"/>
</dbReference>
<keyword evidence="6" id="KW-1133">Transmembrane helix</keyword>
<keyword evidence="4" id="KW-0802">TPR repeat</keyword>
<reference evidence="8" key="1">
    <citation type="submission" date="2020-10" db="EMBL/GenBank/DDBJ databases">
        <authorList>
            <person name="Gilroy R."/>
        </authorList>
    </citation>
    <scope>NUCLEOTIDE SEQUENCE</scope>
    <source>
        <strain evidence="8">10037</strain>
    </source>
</reference>
<feature type="transmembrane region" description="Helical" evidence="6">
    <location>
        <begin position="396"/>
        <end position="417"/>
    </location>
</feature>
<evidence type="ECO:0000256" key="7">
    <source>
        <dbReference type="SAM" id="SignalP"/>
    </source>
</evidence>
<sequence>MIEKKILILSAVLFCAACAGRHAGPAGGFIAELSAVPGADMSVYGLYRDSLGSGNEDAAMEYAREFLDGIDTSCVNVNVAFLSDTLARYYAGKYAYSKAISYLERAEDIYEKAGEEKRLADARYLLGDLYSTKGQYHLTLGHTVDALDIYKRLGDTLNVLKCYNSLAQIYFICEELQTSAEYLDLYEQGAIGLDDTLMLVKVFNNKAVLADAFGDSALTRECVAECLSLTSEIDEDKVYVNVLFNLMQISIELFSFDDPLTLSIYSKLLDARDVMSSIGDIYLWGKYYYVTGVCHYLLGEKEAAAAELEKATDIFSESEEGGEFDMDLLDCYRALSMVYNGLGDVSKAYSALLESEKIDSSLGAKGMYTSLFKYENDLLLSQEREAMMERKNQQKMVIMAIIFAASVIVVITLVYFYRRLLRVQAQEASLNSRNDILRLKELQQTQMDELVQNVISKLTRMGNEHGDESLKNEISNICGDLRSASTTENWKEIDYFVPEFNSEFFQRLVKDYPNLSVNERRLCVLLNMNLTTKQISEITKQTPHSIDIARGRLRSKLGIKDRSVSLQSFLSKYNH</sequence>
<gene>
    <name evidence="8" type="ORF">IAB93_08825</name>
</gene>
<dbReference type="PANTHER" id="PTHR46630">
    <property type="entry name" value="TETRATRICOPEPTIDE REPEAT PROTEIN 29"/>
    <property type="match status" value="1"/>
</dbReference>
<comment type="similarity">
    <text evidence="5">Belongs to the Rap family.</text>
</comment>
<feature type="signal peptide" evidence="7">
    <location>
        <begin position="1"/>
        <end position="23"/>
    </location>
</feature>
<dbReference type="SUPFAM" id="SSF48452">
    <property type="entry name" value="TPR-like"/>
    <property type="match status" value="2"/>
</dbReference>
<evidence type="ECO:0000313" key="9">
    <source>
        <dbReference type="Proteomes" id="UP000823597"/>
    </source>
</evidence>
<evidence type="ECO:0000313" key="8">
    <source>
        <dbReference type="EMBL" id="MBO8466076.1"/>
    </source>
</evidence>
<evidence type="ECO:0000256" key="1">
    <source>
        <dbReference type="ARBA" id="ARBA00004496"/>
    </source>
</evidence>
<organism evidence="8 9">
    <name type="scientific">Candidatus Merdivivens pullistercoris</name>
    <dbReference type="NCBI Taxonomy" id="2840873"/>
    <lineage>
        <taxon>Bacteria</taxon>
        <taxon>Pseudomonadati</taxon>
        <taxon>Bacteroidota</taxon>
        <taxon>Bacteroidia</taxon>
        <taxon>Bacteroidales</taxon>
        <taxon>Muribaculaceae</taxon>
        <taxon>Muribaculaceae incertae sedis</taxon>
        <taxon>Candidatus Merdivivens</taxon>
    </lineage>
</organism>
<name>A0A9D9I6S2_9BACT</name>
<dbReference type="GO" id="GO:0006355">
    <property type="term" value="P:regulation of DNA-templated transcription"/>
    <property type="evidence" value="ECO:0007669"/>
    <property type="project" value="InterPro"/>
</dbReference>
<accession>A0A9D9I6S2</accession>
<evidence type="ECO:0000256" key="5">
    <source>
        <dbReference type="ARBA" id="ARBA00038253"/>
    </source>
</evidence>
<keyword evidence="3" id="KW-0677">Repeat</keyword>
<dbReference type="SUPFAM" id="SSF46894">
    <property type="entry name" value="C-terminal effector domain of the bipartite response regulators"/>
    <property type="match status" value="1"/>
</dbReference>
<keyword evidence="6" id="KW-0472">Membrane</keyword>
<evidence type="ECO:0000256" key="6">
    <source>
        <dbReference type="SAM" id="Phobius"/>
    </source>
</evidence>
<dbReference type="GO" id="GO:0005737">
    <property type="term" value="C:cytoplasm"/>
    <property type="evidence" value="ECO:0007669"/>
    <property type="project" value="UniProtKB-SubCell"/>
</dbReference>
<reference evidence="8" key="2">
    <citation type="journal article" date="2021" name="PeerJ">
        <title>Extensive microbial diversity within the chicken gut microbiome revealed by metagenomics and culture.</title>
        <authorList>
            <person name="Gilroy R."/>
            <person name="Ravi A."/>
            <person name="Getino M."/>
            <person name="Pursley I."/>
            <person name="Horton D.L."/>
            <person name="Alikhan N.F."/>
            <person name="Baker D."/>
            <person name="Gharbi K."/>
            <person name="Hall N."/>
            <person name="Watson M."/>
            <person name="Adriaenssens E.M."/>
            <person name="Foster-Nyarko E."/>
            <person name="Jarju S."/>
            <person name="Secka A."/>
            <person name="Antonio M."/>
            <person name="Oren A."/>
            <person name="Chaudhuri R.R."/>
            <person name="La Ragione R."/>
            <person name="Hildebrand F."/>
            <person name="Pallen M.J."/>
        </authorList>
    </citation>
    <scope>NUCLEOTIDE SEQUENCE</scope>
    <source>
        <strain evidence="8">10037</strain>
    </source>
</reference>
<evidence type="ECO:0008006" key="10">
    <source>
        <dbReference type="Google" id="ProtNLM"/>
    </source>
</evidence>
<keyword evidence="6" id="KW-0812">Transmembrane</keyword>
<feature type="chain" id="PRO_5038650144" description="HTH luxR-type domain-containing protein" evidence="7">
    <location>
        <begin position="24"/>
        <end position="575"/>
    </location>
</feature>
<dbReference type="Gene3D" id="1.25.40.10">
    <property type="entry name" value="Tetratricopeptide repeat domain"/>
    <property type="match status" value="2"/>
</dbReference>
<dbReference type="SMART" id="SM00028">
    <property type="entry name" value="TPR"/>
    <property type="match status" value="4"/>
</dbReference>
<dbReference type="InterPro" id="IPR051476">
    <property type="entry name" value="Bac_ResReg_Asp_Phosphatase"/>
</dbReference>
<keyword evidence="7" id="KW-0732">Signal</keyword>